<dbReference type="EMBL" id="JAFBMS010000167">
    <property type="protein sequence ID" value="KAG9333972.1"/>
    <property type="molecule type" value="Genomic_DNA"/>
</dbReference>
<keyword evidence="3" id="KW-1185">Reference proteome</keyword>
<organism evidence="2 3">
    <name type="scientific">Albula glossodonta</name>
    <name type="common">roundjaw bonefish</name>
    <dbReference type="NCBI Taxonomy" id="121402"/>
    <lineage>
        <taxon>Eukaryota</taxon>
        <taxon>Metazoa</taxon>
        <taxon>Chordata</taxon>
        <taxon>Craniata</taxon>
        <taxon>Vertebrata</taxon>
        <taxon>Euteleostomi</taxon>
        <taxon>Actinopterygii</taxon>
        <taxon>Neopterygii</taxon>
        <taxon>Teleostei</taxon>
        <taxon>Albuliformes</taxon>
        <taxon>Albulidae</taxon>
        <taxon>Albula</taxon>
    </lineage>
</organism>
<sequence>MHCGSTAQPCQGTAERLRSPARGLQRDCAALPGDCRWQHVIGSAFEMGACDWLYPCGRKEFPGVLTLMSARSSVSWSSDMDADWSVSRRSSSAFFCRPSRMATAKRAPDSVSRASICGCDPAGLSSLTGPKTLPQAATSTHHAHSISGGEMNSLRRGGRKQRRCFSQPHSALRAEGGSCHRWARWKAQGSRTIYIKQSGHAVEDITRSGCYGDLDIMIAAAESR</sequence>
<dbReference type="Proteomes" id="UP000824540">
    <property type="component" value="Unassembled WGS sequence"/>
</dbReference>
<comment type="caution">
    <text evidence="2">The sequence shown here is derived from an EMBL/GenBank/DDBJ whole genome shotgun (WGS) entry which is preliminary data.</text>
</comment>
<dbReference type="OrthoDB" id="10625220at2759"/>
<proteinExistence type="predicted"/>
<evidence type="ECO:0000313" key="3">
    <source>
        <dbReference type="Proteomes" id="UP000824540"/>
    </source>
</evidence>
<gene>
    <name evidence="2" type="ORF">JZ751_009288</name>
</gene>
<accession>A0A8T2N8F6</accession>
<evidence type="ECO:0000313" key="2">
    <source>
        <dbReference type="EMBL" id="KAG9333972.1"/>
    </source>
</evidence>
<dbReference type="AlphaFoldDB" id="A0A8T2N8F6"/>
<evidence type="ECO:0000256" key="1">
    <source>
        <dbReference type="SAM" id="MobiDB-lite"/>
    </source>
</evidence>
<reference evidence="2" key="1">
    <citation type="thesis" date="2021" institute="BYU ScholarsArchive" country="Provo, UT, USA">
        <title>Applications of and Algorithms for Genome Assembly and Genomic Analyses with an Emphasis on Marine Teleosts.</title>
        <authorList>
            <person name="Pickett B.D."/>
        </authorList>
    </citation>
    <scope>NUCLEOTIDE SEQUENCE</scope>
    <source>
        <strain evidence="2">HI-2016</strain>
    </source>
</reference>
<protein>
    <submittedName>
        <fullName evidence="2">Uncharacterized protein</fullName>
    </submittedName>
</protein>
<name>A0A8T2N8F6_9TELE</name>
<feature type="region of interest" description="Disordered" evidence="1">
    <location>
        <begin position="140"/>
        <end position="161"/>
    </location>
</feature>